<dbReference type="FunFam" id="3.30.2040.10:FF:000001">
    <property type="entry name" value="D-glutamate cyclase, mitochondrial"/>
    <property type="match status" value="1"/>
</dbReference>
<dbReference type="SUPFAM" id="SSF160920">
    <property type="entry name" value="PSTPO5379-like"/>
    <property type="match status" value="1"/>
</dbReference>
<proteinExistence type="inferred from homology"/>
<dbReference type="Pfam" id="PF07286">
    <property type="entry name" value="D-Glu_cyclase"/>
    <property type="match status" value="1"/>
</dbReference>
<feature type="domain" description="D-glutamate cyclase-like C-terminal" evidence="3">
    <location>
        <begin position="383"/>
        <end position="626"/>
    </location>
</feature>
<sequence>MPVTPNTQLTHSQKTQQLVSRMKRTGAGVRLLSRHGHLQSASDPAGTSGLARGRVQTNLAFVPLEHADDFASFCRANSVPCPLVDRTLEAHALHEERAFHLARLTPGDTAFAFANTDAPSYRVFRDGVAVADVPDLAAWARESASDEGKFVAFAIGCSFTFESALIDEGLSVAHVDAGRNVPMYRTSIPLHPSGAFGGSMVVSMRPFALGEEVERACAVSARYPSQHGGPVHVGDPAAIGVADLASPEFGDAPTDEVLSKIADGTHVPVFWGCGVTPQVALENARLPLACSHSPGFMMVADVMCADTIEDERDGEEERVASLLPPSSSAGLPSLAMEQIVLHGDVRGMCELHAHPRGLNGEAFLGVAADVVLGAILNSIARNETATARVAVLTGFYIERGNAPETDGPPGAAALLRGLERIPGVVGVAVTDELCEHCVRSTCDGADVKVIPMDESEARVACARVAESCDLLICVERPGPDSDGRCRNMRGVEMSGVTARTDLLCDAFAARGCPIVAVGDGGNELGMGNCISAIHELPSVLPHGGGCVVGCDALVVCAASNYGCYGLLASLSLRVGEDLLPLEGDASADVVRSVNDGGAVDGTTARAEATVDGRPLDDTERCVRDLRSLLSALLL</sequence>
<accession>A0A830HBF2</accession>
<dbReference type="Gene3D" id="3.90.1640.20">
    <property type="entry name" value="TON_0340"/>
    <property type="match status" value="1"/>
</dbReference>
<dbReference type="AlphaFoldDB" id="A0A830HBF2"/>
<evidence type="ECO:0000259" key="3">
    <source>
        <dbReference type="Pfam" id="PF14336"/>
    </source>
</evidence>
<dbReference type="InterPro" id="IPR038021">
    <property type="entry name" value="Putative_hydro-lyase"/>
</dbReference>
<keyword evidence="2" id="KW-0456">Lyase</keyword>
<protein>
    <recommendedName>
        <fullName evidence="3">D-glutamate cyclase-like C-terminal domain-containing protein</fullName>
    </recommendedName>
</protein>
<dbReference type="OrthoDB" id="10262538at2759"/>
<dbReference type="Proteomes" id="UP000660262">
    <property type="component" value="Unassembled WGS sequence"/>
</dbReference>
<dbReference type="InterPro" id="IPR009906">
    <property type="entry name" value="D-Glu_cyclase"/>
</dbReference>
<reference evidence="4" key="1">
    <citation type="submission" date="2020-10" db="EMBL/GenBank/DDBJ databases">
        <title>Unveiling of a novel bifunctional photoreceptor, Dualchrome1, isolated from a cosmopolitan green alga.</title>
        <authorList>
            <person name="Suzuki S."/>
            <person name="Kawachi M."/>
        </authorList>
    </citation>
    <scope>NUCLEOTIDE SEQUENCE</scope>
    <source>
        <strain evidence="4">NIES 2893</strain>
    </source>
</reference>
<keyword evidence="5" id="KW-1185">Reference proteome</keyword>
<dbReference type="Gene3D" id="3.30.2040.10">
    <property type="entry name" value="PSTPO5379-like domain"/>
    <property type="match status" value="1"/>
</dbReference>
<evidence type="ECO:0000256" key="1">
    <source>
        <dbReference type="ARBA" id="ARBA00007896"/>
    </source>
</evidence>
<evidence type="ECO:0000256" key="2">
    <source>
        <dbReference type="ARBA" id="ARBA00023239"/>
    </source>
</evidence>
<evidence type="ECO:0000313" key="4">
    <source>
        <dbReference type="EMBL" id="GHP02921.1"/>
    </source>
</evidence>
<dbReference type="Gene3D" id="3.40.1640.10">
    <property type="entry name" value="PSTPO5379-like"/>
    <property type="match status" value="1"/>
</dbReference>
<dbReference type="PANTHER" id="PTHR32022">
    <property type="entry name" value="D-GLUTAMATE CYCLASE, MITOCHONDRIAL"/>
    <property type="match status" value="1"/>
</dbReference>
<dbReference type="InterPro" id="IPR025504">
    <property type="entry name" value="GLUCM_C"/>
</dbReference>
<organism evidence="4 5">
    <name type="scientific">Pycnococcus provasolii</name>
    <dbReference type="NCBI Taxonomy" id="41880"/>
    <lineage>
        <taxon>Eukaryota</taxon>
        <taxon>Viridiplantae</taxon>
        <taxon>Chlorophyta</taxon>
        <taxon>Pseudoscourfieldiophyceae</taxon>
        <taxon>Pseudoscourfieldiales</taxon>
        <taxon>Pycnococcaceae</taxon>
        <taxon>Pycnococcus</taxon>
    </lineage>
</organism>
<dbReference type="EMBL" id="BNJQ01000004">
    <property type="protein sequence ID" value="GHP02921.1"/>
    <property type="molecule type" value="Genomic_DNA"/>
</dbReference>
<comment type="similarity">
    <text evidence="1">Belongs to the D-glutamate cyclase family.</text>
</comment>
<dbReference type="PANTHER" id="PTHR32022:SF10">
    <property type="entry name" value="D-GLUTAMATE CYCLASE, MITOCHONDRIAL"/>
    <property type="match status" value="1"/>
</dbReference>
<dbReference type="GO" id="GO:0047820">
    <property type="term" value="F:D-glutamate cyclase activity"/>
    <property type="evidence" value="ECO:0007669"/>
    <property type="project" value="TreeGrafter"/>
</dbReference>
<name>A0A830HBF2_9CHLO</name>
<dbReference type="Pfam" id="PF14336">
    <property type="entry name" value="GLUCM-like_C"/>
    <property type="match status" value="1"/>
</dbReference>
<evidence type="ECO:0000313" key="5">
    <source>
        <dbReference type="Proteomes" id="UP000660262"/>
    </source>
</evidence>
<dbReference type="GO" id="GO:0006536">
    <property type="term" value="P:glutamate metabolic process"/>
    <property type="evidence" value="ECO:0007669"/>
    <property type="project" value="TreeGrafter"/>
</dbReference>
<comment type="caution">
    <text evidence="4">The sequence shown here is derived from an EMBL/GenBank/DDBJ whole genome shotgun (WGS) entry which is preliminary data.</text>
</comment>
<gene>
    <name evidence="4" type="ORF">PPROV_000167600</name>
</gene>